<feature type="transmembrane region" description="Helical" evidence="2">
    <location>
        <begin position="230"/>
        <end position="248"/>
    </location>
</feature>
<protein>
    <submittedName>
        <fullName evidence="3">Uncharacterized protein</fullName>
    </submittedName>
</protein>
<feature type="region of interest" description="Disordered" evidence="1">
    <location>
        <begin position="93"/>
        <end position="137"/>
    </location>
</feature>
<feature type="compositionally biased region" description="Low complexity" evidence="1">
    <location>
        <begin position="1"/>
        <end position="11"/>
    </location>
</feature>
<reference evidence="3" key="1">
    <citation type="submission" date="2021-02" db="EMBL/GenBank/DDBJ databases">
        <authorList>
            <person name="Nowell W R."/>
        </authorList>
    </citation>
    <scope>NUCLEOTIDE SEQUENCE</scope>
</reference>
<feature type="compositionally biased region" description="Basic and acidic residues" evidence="1">
    <location>
        <begin position="109"/>
        <end position="118"/>
    </location>
</feature>
<sequence length="366" mass="40814">MTNRNNISHSNSNREDDVDESSSDEVNVQITANEGDTLQTVIDDPRFSSSNEVSKIEENDTVPGECACQIIILLTHPTVLPILKPLNSIHPNDESSEKIVMTGDPSNFNKDDDNGREESSDDEQNNEPAVCSSDRHEPVPNQASILTWFCDMSIFWYWYQLLLILLGLSIGLSWQWLVLVLVTIGIHIVRSPTQVSNHHRGGRYRESQPSHSNNSRSNRNGHAVNGTPRSLAIVLTAFILFVAVTILTHTPLGIEDTQPHDIIIPDNVNNIHQNLPINSENSDINEDATLYNNSANDITTTITSYGKQVPINVYRELSIVKYLGANIQGIVRESIAIEAVDNVTYHVGSIDIEIEILLNYNNNEEN</sequence>
<accession>A0A819J0J2</accession>
<organism evidence="3 4">
    <name type="scientific">Rotaria sordida</name>
    <dbReference type="NCBI Taxonomy" id="392033"/>
    <lineage>
        <taxon>Eukaryota</taxon>
        <taxon>Metazoa</taxon>
        <taxon>Spiralia</taxon>
        <taxon>Gnathifera</taxon>
        <taxon>Rotifera</taxon>
        <taxon>Eurotatoria</taxon>
        <taxon>Bdelloidea</taxon>
        <taxon>Philodinida</taxon>
        <taxon>Philodinidae</taxon>
        <taxon>Rotaria</taxon>
    </lineage>
</organism>
<feature type="region of interest" description="Disordered" evidence="1">
    <location>
        <begin position="195"/>
        <end position="222"/>
    </location>
</feature>
<feature type="non-terminal residue" evidence="3">
    <location>
        <position position="1"/>
    </location>
</feature>
<evidence type="ECO:0000256" key="1">
    <source>
        <dbReference type="SAM" id="MobiDB-lite"/>
    </source>
</evidence>
<keyword evidence="2" id="KW-0472">Membrane</keyword>
<feature type="region of interest" description="Disordered" evidence="1">
    <location>
        <begin position="1"/>
        <end position="25"/>
    </location>
</feature>
<feature type="transmembrane region" description="Helical" evidence="2">
    <location>
        <begin position="161"/>
        <end position="189"/>
    </location>
</feature>
<gene>
    <name evidence="3" type="ORF">OTI717_LOCUS24900</name>
</gene>
<evidence type="ECO:0000313" key="4">
    <source>
        <dbReference type="Proteomes" id="UP000663823"/>
    </source>
</evidence>
<proteinExistence type="predicted"/>
<keyword evidence="2" id="KW-0812">Transmembrane</keyword>
<comment type="caution">
    <text evidence="3">The sequence shown here is derived from an EMBL/GenBank/DDBJ whole genome shotgun (WGS) entry which is preliminary data.</text>
</comment>
<dbReference type="EMBL" id="CAJOAX010004819">
    <property type="protein sequence ID" value="CAF3922541.1"/>
    <property type="molecule type" value="Genomic_DNA"/>
</dbReference>
<evidence type="ECO:0000313" key="3">
    <source>
        <dbReference type="EMBL" id="CAF3922541.1"/>
    </source>
</evidence>
<evidence type="ECO:0000256" key="2">
    <source>
        <dbReference type="SAM" id="Phobius"/>
    </source>
</evidence>
<dbReference type="Proteomes" id="UP000663823">
    <property type="component" value="Unassembled WGS sequence"/>
</dbReference>
<name>A0A819J0J2_9BILA</name>
<keyword evidence="2" id="KW-1133">Transmembrane helix</keyword>
<dbReference type="AlphaFoldDB" id="A0A819J0J2"/>
<feature type="compositionally biased region" description="Low complexity" evidence="1">
    <location>
        <begin position="210"/>
        <end position="220"/>
    </location>
</feature>